<protein>
    <submittedName>
        <fullName evidence="4">NTR domain-containing protein</fullName>
    </submittedName>
</protein>
<keyword evidence="1" id="KW-0732">Signal</keyword>
<dbReference type="EMBL" id="UYRS01018550">
    <property type="protein sequence ID" value="VDK37540.1"/>
    <property type="molecule type" value="Genomic_DNA"/>
</dbReference>
<sequence>MCIRNCNLLILLIILEVPPLDFAAASPIIISKNFSMKNSSKDYSKVFMNRAAFSTRHYCSCGIPLLQSRYCKQDFVVLAEVDVLESKPFYGLRGSHSNPGWPYSGASIPTKVLHSVKGSLRLHERVDIYFIQGTNCGITRAMFPRRKGKYLLAVVLNAGFRIEVPGCKELGPYCHLPAEMYVVTRCGWSQTIEDLTITQIAGLYLKMYSCGEKACSMQPSFTKPSGGLHSDTSTCYYDYRRSRCYSRFSICTRVLTRTSDGDASVCTLRAIRRLPATPQMLQHIPPHLHHILYKAQLARTNDEERFSACLSFSQQGPY</sequence>
<dbReference type="OrthoDB" id="6281533at2759"/>
<reference evidence="4" key="1">
    <citation type="submission" date="2016-04" db="UniProtKB">
        <authorList>
            <consortium name="WormBaseParasite"/>
        </authorList>
    </citation>
    <scope>IDENTIFICATION</scope>
</reference>
<feature type="chain" id="PRO_5043135943" evidence="1">
    <location>
        <begin position="24"/>
        <end position="318"/>
    </location>
</feature>
<dbReference type="WBParaSite" id="TASK_0000691701-mRNA-1">
    <property type="protein sequence ID" value="TASK_0000691701-mRNA-1"/>
    <property type="gene ID" value="TASK_0000691701"/>
</dbReference>
<gene>
    <name evidence="2" type="ORF">TASK_LOCUS6918</name>
</gene>
<organism evidence="4">
    <name type="scientific">Taenia asiatica</name>
    <name type="common">Asian tapeworm</name>
    <dbReference type="NCBI Taxonomy" id="60517"/>
    <lineage>
        <taxon>Eukaryota</taxon>
        <taxon>Metazoa</taxon>
        <taxon>Spiralia</taxon>
        <taxon>Lophotrochozoa</taxon>
        <taxon>Platyhelminthes</taxon>
        <taxon>Cestoda</taxon>
        <taxon>Eucestoda</taxon>
        <taxon>Cyclophyllidea</taxon>
        <taxon>Taeniidae</taxon>
        <taxon>Taenia</taxon>
    </lineage>
</organism>
<dbReference type="Proteomes" id="UP000282613">
    <property type="component" value="Unassembled WGS sequence"/>
</dbReference>
<evidence type="ECO:0000313" key="4">
    <source>
        <dbReference type="WBParaSite" id="TASK_0000691701-mRNA-1"/>
    </source>
</evidence>
<feature type="signal peptide" evidence="1">
    <location>
        <begin position="1"/>
        <end position="23"/>
    </location>
</feature>
<accession>A0A158R9A3</accession>
<proteinExistence type="predicted"/>
<keyword evidence="3" id="KW-1185">Reference proteome</keyword>
<evidence type="ECO:0000313" key="2">
    <source>
        <dbReference type="EMBL" id="VDK37540.1"/>
    </source>
</evidence>
<dbReference type="AlphaFoldDB" id="A0A158R9A3"/>
<evidence type="ECO:0000256" key="1">
    <source>
        <dbReference type="SAM" id="SignalP"/>
    </source>
</evidence>
<name>A0A158R9A3_TAEAS</name>
<dbReference type="Gene3D" id="2.40.50.120">
    <property type="match status" value="1"/>
</dbReference>
<dbReference type="InterPro" id="IPR008993">
    <property type="entry name" value="TIMP-like_OB-fold"/>
</dbReference>
<evidence type="ECO:0000313" key="3">
    <source>
        <dbReference type="Proteomes" id="UP000282613"/>
    </source>
</evidence>
<reference evidence="2 3" key="2">
    <citation type="submission" date="2018-11" db="EMBL/GenBank/DDBJ databases">
        <authorList>
            <consortium name="Pathogen Informatics"/>
        </authorList>
    </citation>
    <scope>NUCLEOTIDE SEQUENCE [LARGE SCALE GENOMIC DNA]</scope>
</reference>